<evidence type="ECO:0000313" key="3">
    <source>
        <dbReference type="Proteomes" id="UP001549162"/>
    </source>
</evidence>
<dbReference type="Proteomes" id="UP001549162">
    <property type="component" value="Unassembled WGS sequence"/>
</dbReference>
<protein>
    <recommendedName>
        <fullName evidence="1">YprB ribonuclease H-like domain-containing protein</fullName>
    </recommendedName>
</protein>
<feature type="domain" description="YprB ribonuclease H-like" evidence="1">
    <location>
        <begin position="16"/>
        <end position="176"/>
    </location>
</feature>
<reference evidence="2 3" key="1">
    <citation type="submission" date="2024-06" db="EMBL/GenBank/DDBJ databases">
        <title>Genomic Encyclopedia of Type Strains, Phase IV (KMG-IV): sequencing the most valuable type-strain genomes for metagenomic binning, comparative biology and taxonomic classification.</title>
        <authorList>
            <person name="Goeker M."/>
        </authorList>
    </citation>
    <scope>NUCLEOTIDE SEQUENCE [LARGE SCALE GENOMIC DNA]</scope>
    <source>
        <strain evidence="2 3">DSM 21460</strain>
    </source>
</reference>
<dbReference type="RefSeq" id="WP_354369234.1">
    <property type="nucleotide sequence ID" value="NZ_JBEPMA010000016.1"/>
</dbReference>
<dbReference type="PANTHER" id="PTHR38462:SF1">
    <property type="entry name" value="YPRB RIBONUCLEASE H-LIKE DOMAIN-CONTAINING PROTEIN"/>
    <property type="match status" value="1"/>
</dbReference>
<dbReference type="InterPro" id="IPR038720">
    <property type="entry name" value="YprB_RNase_H-like_dom"/>
</dbReference>
<dbReference type="SUPFAM" id="SSF53098">
    <property type="entry name" value="Ribonuclease H-like"/>
    <property type="match status" value="1"/>
</dbReference>
<sequence length="300" mass="35365">MKKIITKLPHSSDFNYLKIETTGLSKDKDNIIALSTILKNKCEITTLVVEDLKDEEKIVEFFSKNLSKNKFITFNGKSFDGPFLEQKILFYFENLYITNFFDVQKLARKYNYLLKVPSYSNDTLLKFFNIEPSKINGRDINKLYKTYLKGDKTSLQDIARFSIESIKNLQLLHDKLTNFIKENLSICIDNYKFETIDMELIKNQIILTGKTNYPDKLFSSNELFNLDIEKDFLLEINTENLPYDEDYDCYFVRKSNYGKITNKSSIKSPKEILILYYKNYCYENILSLAEFIIRKTIVNN</sequence>
<evidence type="ECO:0000313" key="2">
    <source>
        <dbReference type="EMBL" id="MET3618155.1"/>
    </source>
</evidence>
<dbReference type="Pfam" id="PF13482">
    <property type="entry name" value="RNase_H_2"/>
    <property type="match status" value="1"/>
</dbReference>
<gene>
    <name evidence="2" type="ORF">ABID14_001790</name>
</gene>
<keyword evidence="3" id="KW-1185">Reference proteome</keyword>
<comment type="caution">
    <text evidence="2">The sequence shown here is derived from an EMBL/GenBank/DDBJ whole genome shotgun (WGS) entry which is preliminary data.</text>
</comment>
<dbReference type="PANTHER" id="PTHR38462">
    <property type="entry name" value="EXONUCLEASE-LIKE PROTEIN"/>
    <property type="match status" value="1"/>
</dbReference>
<proteinExistence type="predicted"/>
<dbReference type="Gene3D" id="3.30.420.10">
    <property type="entry name" value="Ribonuclease H-like superfamily/Ribonuclease H"/>
    <property type="match status" value="1"/>
</dbReference>
<dbReference type="EMBL" id="JBEPMA010000016">
    <property type="protein sequence ID" value="MET3618155.1"/>
    <property type="molecule type" value="Genomic_DNA"/>
</dbReference>
<accession>A0ABV2JE22</accession>
<evidence type="ECO:0000259" key="1">
    <source>
        <dbReference type="Pfam" id="PF13482"/>
    </source>
</evidence>
<dbReference type="InterPro" id="IPR036397">
    <property type="entry name" value="RNaseH_sf"/>
</dbReference>
<organism evidence="2 3">
    <name type="scientific">Peptoniphilus olsenii</name>
    <dbReference type="NCBI Taxonomy" id="411570"/>
    <lineage>
        <taxon>Bacteria</taxon>
        <taxon>Bacillati</taxon>
        <taxon>Bacillota</taxon>
        <taxon>Tissierellia</taxon>
        <taxon>Tissierellales</taxon>
        <taxon>Peptoniphilaceae</taxon>
        <taxon>Peptoniphilus</taxon>
    </lineage>
</organism>
<name>A0ABV2JE22_9FIRM</name>
<dbReference type="InterPro" id="IPR012337">
    <property type="entry name" value="RNaseH-like_sf"/>
</dbReference>